<accession>A0A2P2NSK7</accession>
<evidence type="ECO:0000313" key="1">
    <source>
        <dbReference type="EMBL" id="MBX45414.1"/>
    </source>
</evidence>
<organism evidence="1">
    <name type="scientific">Rhizophora mucronata</name>
    <name type="common">Asiatic mangrove</name>
    <dbReference type="NCBI Taxonomy" id="61149"/>
    <lineage>
        <taxon>Eukaryota</taxon>
        <taxon>Viridiplantae</taxon>
        <taxon>Streptophyta</taxon>
        <taxon>Embryophyta</taxon>
        <taxon>Tracheophyta</taxon>
        <taxon>Spermatophyta</taxon>
        <taxon>Magnoliopsida</taxon>
        <taxon>eudicotyledons</taxon>
        <taxon>Gunneridae</taxon>
        <taxon>Pentapetalae</taxon>
        <taxon>rosids</taxon>
        <taxon>fabids</taxon>
        <taxon>Malpighiales</taxon>
        <taxon>Rhizophoraceae</taxon>
        <taxon>Rhizophora</taxon>
    </lineage>
</organism>
<dbReference type="AlphaFoldDB" id="A0A2P2NSK7"/>
<proteinExistence type="predicted"/>
<dbReference type="EMBL" id="GGEC01064930">
    <property type="protein sequence ID" value="MBX45414.1"/>
    <property type="molecule type" value="Transcribed_RNA"/>
</dbReference>
<sequence>MFYQIADMSQSSNISILINFKSCFLNSRGNPRIGFH</sequence>
<reference evidence="1" key="1">
    <citation type="submission" date="2018-02" db="EMBL/GenBank/DDBJ databases">
        <title>Rhizophora mucronata_Transcriptome.</title>
        <authorList>
            <person name="Meera S.P."/>
            <person name="Sreeshan A."/>
            <person name="Augustine A."/>
        </authorList>
    </citation>
    <scope>NUCLEOTIDE SEQUENCE</scope>
    <source>
        <tissue evidence="1">Leaf</tissue>
    </source>
</reference>
<protein>
    <submittedName>
        <fullName evidence="1">Uncharacterized protein</fullName>
    </submittedName>
</protein>
<name>A0A2P2NSK7_RHIMU</name>